<dbReference type="Gene3D" id="1.10.8.10">
    <property type="entry name" value="DNA helicase RuvA subunit, C-terminal domain"/>
    <property type="match status" value="1"/>
</dbReference>
<dbReference type="GO" id="GO:0000400">
    <property type="term" value="F:four-way junction DNA binding"/>
    <property type="evidence" value="ECO:0007669"/>
    <property type="project" value="UniProtKB-UniRule"/>
</dbReference>
<dbReference type="AlphaFoldDB" id="A0A1M4NGT3"/>
<dbReference type="SUPFAM" id="SSF50249">
    <property type="entry name" value="Nucleic acid-binding proteins"/>
    <property type="match status" value="1"/>
</dbReference>
<dbReference type="RefSeq" id="WP_104752837.1">
    <property type="nucleotide sequence ID" value="NZ_FZMF01000052.1"/>
</dbReference>
<dbReference type="InterPro" id="IPR012340">
    <property type="entry name" value="NA-bd_OB-fold"/>
</dbReference>
<dbReference type="GO" id="GO:0009379">
    <property type="term" value="C:Holliday junction helicase complex"/>
    <property type="evidence" value="ECO:0007669"/>
    <property type="project" value="InterPro"/>
</dbReference>
<keyword evidence="8" id="KW-0378">Hydrolase</keyword>
<dbReference type="InterPro" id="IPR003583">
    <property type="entry name" value="Hlx-hairpin-Hlx_DNA-bd_motif"/>
</dbReference>
<dbReference type="GO" id="GO:0005524">
    <property type="term" value="F:ATP binding"/>
    <property type="evidence" value="ECO:0007669"/>
    <property type="project" value="InterPro"/>
</dbReference>
<comment type="function">
    <text evidence="6">The RuvA-RuvB-RuvC complex processes Holliday junction (HJ) DNA during genetic recombination and DNA repair, while the RuvA-RuvB complex plays an important role in the rescue of blocked DNA replication forks via replication fork reversal (RFR). RuvA specifically binds to HJ cruciform DNA, conferring on it an open structure. The RuvB hexamer acts as an ATP-dependent pump, pulling dsDNA into and through the RuvAB complex. HJ branch migration allows RuvC to scan DNA until it finds its consensus sequence, where it cleaves and resolves the cruciform DNA.</text>
</comment>
<evidence type="ECO:0000256" key="5">
    <source>
        <dbReference type="ARBA" id="ARBA00023204"/>
    </source>
</evidence>
<reference evidence="9" key="2">
    <citation type="submission" date="2016-10" db="EMBL/GenBank/DDBJ databases">
        <title>Proteomic and phylogenetic analysis of the outer membrane protein repertoire of gastric Helicobacter species.</title>
        <authorList>
            <person name="Joosten M."/>
        </authorList>
    </citation>
    <scope>NUCLEOTIDE SEQUENCE</scope>
    <source>
        <strain evidence="9">HbacM50</strain>
    </source>
</reference>
<dbReference type="Pfam" id="PF14520">
    <property type="entry name" value="HHH_5"/>
    <property type="match status" value="1"/>
</dbReference>
<dbReference type="InterPro" id="IPR013849">
    <property type="entry name" value="DNA_helicase_Holl-junc_RuvA_I"/>
</dbReference>
<gene>
    <name evidence="9" type="primary">omp1388</name>
    <name evidence="6 8" type="synonym">ruvA</name>
    <name evidence="8" type="ORF">ACFOPX_04450</name>
</gene>
<feature type="region of interest" description="Domain II" evidence="6">
    <location>
        <begin position="64"/>
        <end position="141"/>
    </location>
</feature>
<dbReference type="GO" id="GO:0006310">
    <property type="term" value="P:DNA recombination"/>
    <property type="evidence" value="ECO:0007669"/>
    <property type="project" value="UniProtKB-UniRule"/>
</dbReference>
<sequence>MIVGLVGHALSVEPTFIVLQVGGVVYGVHVDLHTSTSIQEGQEVRLHTTLVVKEDSQTLFGFLDLEARALFERLLKISGVGAKIALAILSVYGPQDFATLLAERDVKALQKVPGVGGKLGAKIIFDLEGYLFGQVQTPRNEEAVRALESLGFKSIEVLKVCASLPKELSTQEIIKQALQRLR</sequence>
<keyword evidence="1 6" id="KW-0963">Cytoplasm</keyword>
<dbReference type="EMBL" id="JBHRZO010000020">
    <property type="protein sequence ID" value="MFC3847784.1"/>
    <property type="molecule type" value="Genomic_DNA"/>
</dbReference>
<name>A0A1M4NGT3_9HELI</name>
<comment type="subcellular location">
    <subcellularLocation>
        <location evidence="6">Cytoplasm</location>
    </subcellularLocation>
</comment>
<dbReference type="GO" id="GO:0009378">
    <property type="term" value="F:four-way junction helicase activity"/>
    <property type="evidence" value="ECO:0007669"/>
    <property type="project" value="InterPro"/>
</dbReference>
<dbReference type="InterPro" id="IPR000085">
    <property type="entry name" value="RuvA"/>
</dbReference>
<evidence type="ECO:0000256" key="4">
    <source>
        <dbReference type="ARBA" id="ARBA00023172"/>
    </source>
</evidence>
<dbReference type="Proteomes" id="UP001595783">
    <property type="component" value="Unassembled WGS sequence"/>
</dbReference>
<dbReference type="SUPFAM" id="SSF46929">
    <property type="entry name" value="DNA helicase RuvA subunit, C-terminal domain"/>
    <property type="match status" value="1"/>
</dbReference>
<feature type="region of interest" description="Domain III" evidence="6">
    <location>
        <begin position="141"/>
        <end position="182"/>
    </location>
</feature>
<comment type="subunit">
    <text evidence="6">Homotetramer. Forms an RuvA(8)-RuvB(12)-Holliday junction (HJ) complex. HJ DNA is sandwiched between 2 RuvA tetramers; dsDNA enters through RuvA and exits via RuvB. An RuvB hexamer assembles on each DNA strand where it exits the tetramer. Each RuvB hexamer is contacted by two RuvA subunits (via domain III) on 2 adjacent RuvB subunits; this complex drives branch migration. In the full resolvosome a probable DNA-RuvA(4)-RuvB(12)-RuvC(2) complex forms which resolves the HJ.</text>
</comment>
<proteinExistence type="inferred from homology"/>
<dbReference type="Gene3D" id="1.10.150.20">
    <property type="entry name" value="5' to 3' exonuclease, C-terminal subdomain"/>
    <property type="match status" value="1"/>
</dbReference>
<dbReference type="InterPro" id="IPR036267">
    <property type="entry name" value="RuvA_C_sf"/>
</dbReference>
<dbReference type="Pfam" id="PF07499">
    <property type="entry name" value="RuvA_C"/>
    <property type="match status" value="1"/>
</dbReference>
<dbReference type="InterPro" id="IPR010994">
    <property type="entry name" value="RuvA_2-like"/>
</dbReference>
<dbReference type="GO" id="GO:0016787">
    <property type="term" value="F:hydrolase activity"/>
    <property type="evidence" value="ECO:0007669"/>
    <property type="project" value="UniProtKB-KW"/>
</dbReference>
<feature type="domain" description="Helix-hairpin-helix DNA-binding motif class 1" evidence="7">
    <location>
        <begin position="72"/>
        <end position="91"/>
    </location>
</feature>
<keyword evidence="10" id="KW-1185">Reference proteome</keyword>
<dbReference type="SMART" id="SM00278">
    <property type="entry name" value="HhH1"/>
    <property type="match status" value="2"/>
</dbReference>
<keyword evidence="5 6" id="KW-0234">DNA repair</keyword>
<dbReference type="SUPFAM" id="SSF47781">
    <property type="entry name" value="RuvA domain 2-like"/>
    <property type="match status" value="1"/>
</dbReference>
<protein>
    <recommendedName>
        <fullName evidence="6">Holliday junction branch migration complex subunit RuvA</fullName>
    </recommendedName>
</protein>
<reference evidence="8" key="4">
    <citation type="submission" date="2024-09" db="EMBL/GenBank/DDBJ databases">
        <authorList>
            <person name="Sun Q."/>
            <person name="Mori K."/>
        </authorList>
    </citation>
    <scope>NUCLEOTIDE SEQUENCE</scope>
    <source>
        <strain evidence="8">CCUG 53816</strain>
    </source>
</reference>
<comment type="caution">
    <text evidence="6">Lacks conserved residue(s) required for the propagation of feature annotation.</text>
</comment>
<evidence type="ECO:0000313" key="9">
    <source>
        <dbReference type="EMBL" id="SFZ71447.1"/>
    </source>
</evidence>
<keyword evidence="3 6" id="KW-0238">DNA-binding</keyword>
<dbReference type="Gene3D" id="2.40.50.140">
    <property type="entry name" value="Nucleic acid-binding proteins"/>
    <property type="match status" value="1"/>
</dbReference>
<dbReference type="NCBIfam" id="TIGR00084">
    <property type="entry name" value="ruvA"/>
    <property type="match status" value="1"/>
</dbReference>
<reference evidence="10" key="3">
    <citation type="journal article" date="2019" name="Int. J. Syst. Evol. Microbiol.">
        <title>The Global Catalogue of Microorganisms (GCM) 10K type strain sequencing project: providing services to taxonomists for standard genome sequencing and annotation.</title>
        <authorList>
            <consortium name="The Broad Institute Genomics Platform"/>
            <consortium name="The Broad Institute Genome Sequencing Center for Infectious Disease"/>
            <person name="Wu L."/>
            <person name="Ma J."/>
        </authorList>
    </citation>
    <scope>NUCLEOTIDE SEQUENCE [LARGE SCALE GENOMIC DNA]</scope>
    <source>
        <strain evidence="10">CCUG 53816</strain>
    </source>
</reference>
<dbReference type="GO" id="GO:0048476">
    <property type="term" value="C:Holliday junction resolvase complex"/>
    <property type="evidence" value="ECO:0007669"/>
    <property type="project" value="UniProtKB-UniRule"/>
</dbReference>
<keyword evidence="2 6" id="KW-0227">DNA damage</keyword>
<dbReference type="EMBL" id="LT633216">
    <property type="protein sequence ID" value="SFZ71447.1"/>
    <property type="molecule type" value="Genomic_DNA"/>
</dbReference>
<dbReference type="HAMAP" id="MF_00031">
    <property type="entry name" value="DNA_HJ_migration_RuvA"/>
    <property type="match status" value="1"/>
</dbReference>
<comment type="similarity">
    <text evidence="6">Belongs to the RuvA family.</text>
</comment>
<dbReference type="OrthoDB" id="5293449at2"/>
<evidence type="ECO:0000256" key="6">
    <source>
        <dbReference type="HAMAP-Rule" id="MF_00031"/>
    </source>
</evidence>
<organism evidence="9">
    <name type="scientific">Helicobacter baculiformis</name>
    <dbReference type="NCBI Taxonomy" id="427351"/>
    <lineage>
        <taxon>Bacteria</taxon>
        <taxon>Pseudomonadati</taxon>
        <taxon>Campylobacterota</taxon>
        <taxon>Epsilonproteobacteria</taxon>
        <taxon>Campylobacterales</taxon>
        <taxon>Helicobacteraceae</taxon>
        <taxon>Helicobacter</taxon>
    </lineage>
</organism>
<evidence type="ECO:0000313" key="10">
    <source>
        <dbReference type="Proteomes" id="UP001595783"/>
    </source>
</evidence>
<dbReference type="GO" id="GO:0005737">
    <property type="term" value="C:cytoplasm"/>
    <property type="evidence" value="ECO:0007669"/>
    <property type="project" value="UniProtKB-SubCell"/>
</dbReference>
<evidence type="ECO:0000256" key="2">
    <source>
        <dbReference type="ARBA" id="ARBA00022763"/>
    </source>
</evidence>
<feature type="domain" description="Helix-hairpin-helix DNA-binding motif class 1" evidence="7">
    <location>
        <begin position="107"/>
        <end position="126"/>
    </location>
</feature>
<dbReference type="CDD" id="cd14332">
    <property type="entry name" value="UBA_RuvA_C"/>
    <property type="match status" value="1"/>
</dbReference>
<dbReference type="InterPro" id="IPR011114">
    <property type="entry name" value="RuvA_C"/>
</dbReference>
<evidence type="ECO:0000256" key="3">
    <source>
        <dbReference type="ARBA" id="ARBA00023125"/>
    </source>
</evidence>
<evidence type="ECO:0000313" key="8">
    <source>
        <dbReference type="EMBL" id="MFC3847784.1"/>
    </source>
</evidence>
<dbReference type="Pfam" id="PF01330">
    <property type="entry name" value="RuvA_N"/>
    <property type="match status" value="1"/>
</dbReference>
<evidence type="ECO:0000259" key="7">
    <source>
        <dbReference type="SMART" id="SM00278"/>
    </source>
</evidence>
<evidence type="ECO:0000256" key="1">
    <source>
        <dbReference type="ARBA" id="ARBA00022490"/>
    </source>
</evidence>
<reference evidence="8" key="1">
    <citation type="journal article" date="2014" name="Int. J. Syst. Evol. Microbiol.">
        <title>Complete genome of a new Firmicutes species belonging to the dominant human colonic microbiota ('Ruminococcus bicirculans') reveals two chromosomes and a selective capacity to utilize plant glucans.</title>
        <authorList>
            <consortium name="NISC Comparative Sequencing Program"/>
            <person name="Wegmann U."/>
            <person name="Louis P."/>
            <person name="Goesmann A."/>
            <person name="Henrissat B."/>
            <person name="Duncan S.H."/>
            <person name="Flint H.J."/>
        </authorList>
    </citation>
    <scope>NUCLEOTIDE SEQUENCE</scope>
    <source>
        <strain evidence="8">CCUG 53816</strain>
    </source>
</reference>
<comment type="domain">
    <text evidence="6">Has three domains with a flexible linker between the domains II and III and assumes an 'L' shape. Domain III is highly mobile and contacts RuvB.</text>
</comment>
<dbReference type="GO" id="GO:0006281">
    <property type="term" value="P:DNA repair"/>
    <property type="evidence" value="ECO:0007669"/>
    <property type="project" value="UniProtKB-UniRule"/>
</dbReference>
<accession>A0A1M4NGT3</accession>
<keyword evidence="4 6" id="KW-0233">DNA recombination</keyword>